<dbReference type="SUPFAM" id="SSF52833">
    <property type="entry name" value="Thioredoxin-like"/>
    <property type="match status" value="1"/>
</dbReference>
<evidence type="ECO:0008006" key="3">
    <source>
        <dbReference type="Google" id="ProtNLM"/>
    </source>
</evidence>
<dbReference type="AlphaFoldDB" id="A0A9P6WQH0"/>
<name>A0A9P6WQH0_9ASCO</name>
<evidence type="ECO:0000313" key="1">
    <source>
        <dbReference type="EMBL" id="KAG0691434.1"/>
    </source>
</evidence>
<protein>
    <recommendedName>
        <fullName evidence="3">Thioredoxin-like protein</fullName>
    </recommendedName>
</protein>
<gene>
    <name evidence="1" type="ORF">C6P40_000051</name>
</gene>
<keyword evidence="2" id="KW-1185">Reference proteome</keyword>
<dbReference type="Proteomes" id="UP000697127">
    <property type="component" value="Unassembled WGS sequence"/>
</dbReference>
<accession>A0A9P6WQH0</accession>
<dbReference type="InterPro" id="IPR036249">
    <property type="entry name" value="Thioredoxin-like_sf"/>
</dbReference>
<comment type="caution">
    <text evidence="1">The sequence shown here is derived from an EMBL/GenBank/DDBJ whole genome shotgun (WGS) entry which is preliminary data.</text>
</comment>
<dbReference type="OrthoDB" id="3997115at2759"/>
<dbReference type="EMBL" id="PUHW01000001">
    <property type="protein sequence ID" value="KAG0691434.1"/>
    <property type="molecule type" value="Genomic_DNA"/>
</dbReference>
<proteinExistence type="predicted"/>
<organism evidence="1 2">
    <name type="scientific">Pichia californica</name>
    <dbReference type="NCBI Taxonomy" id="460514"/>
    <lineage>
        <taxon>Eukaryota</taxon>
        <taxon>Fungi</taxon>
        <taxon>Dikarya</taxon>
        <taxon>Ascomycota</taxon>
        <taxon>Saccharomycotina</taxon>
        <taxon>Pichiomycetes</taxon>
        <taxon>Pichiales</taxon>
        <taxon>Pichiaceae</taxon>
        <taxon>Pichia</taxon>
    </lineage>
</organism>
<reference evidence="1" key="1">
    <citation type="submission" date="2020-11" db="EMBL/GenBank/DDBJ databases">
        <title>Kefir isolates.</title>
        <authorList>
            <person name="Marcisauskas S."/>
            <person name="Kim Y."/>
            <person name="Blasche S."/>
        </authorList>
    </citation>
    <scope>NUCLEOTIDE SEQUENCE</scope>
    <source>
        <strain evidence="1">Olga-1</strain>
    </source>
</reference>
<evidence type="ECO:0000313" key="2">
    <source>
        <dbReference type="Proteomes" id="UP000697127"/>
    </source>
</evidence>
<sequence length="266" mass="30858">MIGNNSFSFIYEDEDDCINAPRGIKREYNNRRNVISPLIQYQQNHVTFNLNTEDNEISDIDVGSKRKRLDSPSNFGICSTNFKKSKIANNNNDNQLIPNIVIKQSNFEKSNFNDVLNNIKEIKFIQPNSQIQSVINSINSDLIYDKNIPLLIFLFDYSTISYLKMFEIFKNKNIKIIGITPRFEYYNEQSFPIIIDENGEISKLLNIRDPVGGGIYPIPSIFLFDSFKDEIFRIKLGYDFNIYYDSTIKGNLQNVLFEGIEYTLGI</sequence>